<proteinExistence type="predicted"/>
<evidence type="ECO:0000259" key="1">
    <source>
        <dbReference type="Pfam" id="PF01909"/>
    </source>
</evidence>
<sequence length="205" mass="22779">MIHDLYIFGSAARGEVSPTSDIDVLVVPLGDEKSEYPAAWSVYSPAIIQSYFESGRLFAWHLHLEAKCIHSARQTPFLSSLGTPAQYSTAGEDINDLESMLGESLREIQNRTTSLIYELGIAYTAIRDIAMAASWVLLDKPCFSRDAPFLLPLPCPISRKVYRGAMLARHSSTRGSDNNIDTENIAKDLLAAPIQSWIREIRSFV</sequence>
<dbReference type="GO" id="GO:0016779">
    <property type="term" value="F:nucleotidyltransferase activity"/>
    <property type="evidence" value="ECO:0007669"/>
    <property type="project" value="InterPro"/>
</dbReference>
<evidence type="ECO:0000313" key="2">
    <source>
        <dbReference type="EMBL" id="PTQ64634.1"/>
    </source>
</evidence>
<dbReference type="Pfam" id="PF01909">
    <property type="entry name" value="NTP_transf_2"/>
    <property type="match status" value="1"/>
</dbReference>
<dbReference type="Gene3D" id="3.30.460.10">
    <property type="entry name" value="Beta Polymerase, domain 2"/>
    <property type="match status" value="1"/>
</dbReference>
<dbReference type="SUPFAM" id="SSF81301">
    <property type="entry name" value="Nucleotidyltransferase"/>
    <property type="match status" value="1"/>
</dbReference>
<feature type="domain" description="Polymerase nucleotidyl transferase" evidence="1">
    <location>
        <begin position="4"/>
        <end position="27"/>
    </location>
</feature>
<keyword evidence="2" id="KW-0808">Transferase</keyword>
<dbReference type="Proteomes" id="UP000244128">
    <property type="component" value="Unassembled WGS sequence"/>
</dbReference>
<accession>A0A2T5GZ64</accession>
<name>A0A2T5GZ64_9PROT</name>
<dbReference type="EMBL" id="QAOI01000064">
    <property type="protein sequence ID" value="PTQ64634.1"/>
    <property type="molecule type" value="Genomic_DNA"/>
</dbReference>
<gene>
    <name evidence="2" type="ORF">C8R26_1645</name>
</gene>
<dbReference type="CDD" id="cd05403">
    <property type="entry name" value="NT_KNTase_like"/>
    <property type="match status" value="1"/>
</dbReference>
<dbReference type="AlphaFoldDB" id="A0A2T5GZ64"/>
<dbReference type="InterPro" id="IPR002934">
    <property type="entry name" value="Polymerase_NTP_transf_dom"/>
</dbReference>
<organism evidence="2 3">
    <name type="scientific">Nitrosomonas oligotropha</name>
    <dbReference type="NCBI Taxonomy" id="42354"/>
    <lineage>
        <taxon>Bacteria</taxon>
        <taxon>Pseudomonadati</taxon>
        <taxon>Pseudomonadota</taxon>
        <taxon>Betaproteobacteria</taxon>
        <taxon>Nitrosomonadales</taxon>
        <taxon>Nitrosomonadaceae</taxon>
        <taxon>Nitrosomonas</taxon>
    </lineage>
</organism>
<protein>
    <submittedName>
        <fullName evidence="2">Nucleotidyltransferase-like protein</fullName>
    </submittedName>
</protein>
<dbReference type="InterPro" id="IPR043519">
    <property type="entry name" value="NT_sf"/>
</dbReference>
<evidence type="ECO:0000313" key="3">
    <source>
        <dbReference type="Proteomes" id="UP000244128"/>
    </source>
</evidence>
<comment type="caution">
    <text evidence="2">The sequence shown here is derived from an EMBL/GenBank/DDBJ whole genome shotgun (WGS) entry which is preliminary data.</text>
</comment>
<reference evidence="2 3" key="1">
    <citation type="submission" date="2018-04" db="EMBL/GenBank/DDBJ databases">
        <title>Active sludge and wastewater microbial communities from Klosterneuburg, Austria.</title>
        <authorList>
            <person name="Wagner M."/>
        </authorList>
    </citation>
    <scope>NUCLEOTIDE SEQUENCE [LARGE SCALE GENOMIC DNA]</scope>
    <source>
        <strain evidence="2 3">Nm49</strain>
    </source>
</reference>
<dbReference type="RefSeq" id="WP_107804593.1">
    <property type="nucleotide sequence ID" value="NZ_QAOI01000064.1"/>
</dbReference>